<evidence type="ECO:0000256" key="4">
    <source>
        <dbReference type="ARBA" id="ARBA00022801"/>
    </source>
</evidence>
<feature type="region of interest" description="Disordered" evidence="7">
    <location>
        <begin position="118"/>
        <end position="174"/>
    </location>
</feature>
<feature type="compositionally biased region" description="Polar residues" evidence="7">
    <location>
        <begin position="225"/>
        <end position="235"/>
    </location>
</feature>
<reference evidence="9 10" key="1">
    <citation type="journal article" date="2019" name="PLoS ONE">
        <title>Genomic analyses reveal an absence of contemporary introgressive admixture between fin whales and blue whales, despite known hybrids.</title>
        <authorList>
            <person name="Westbury M.V."/>
            <person name="Petersen B."/>
            <person name="Lorenzen E.D."/>
        </authorList>
    </citation>
    <scope>NUCLEOTIDE SEQUENCE [LARGE SCALE GENOMIC DNA]</scope>
    <source>
        <strain evidence="9">FinWhale-01</strain>
    </source>
</reference>
<dbReference type="SUPFAM" id="SSF117856">
    <property type="entry name" value="AF0104/ALDC/Ptd012-like"/>
    <property type="match status" value="1"/>
</dbReference>
<dbReference type="Pfam" id="PF08925">
    <property type="entry name" value="DUF1907"/>
    <property type="match status" value="1"/>
</dbReference>
<feature type="domain" description="DUF1907" evidence="8">
    <location>
        <begin position="484"/>
        <end position="681"/>
    </location>
</feature>
<dbReference type="OrthoDB" id="5119241at2759"/>
<keyword evidence="4" id="KW-0378">Hydrolase</keyword>
<evidence type="ECO:0000256" key="2">
    <source>
        <dbReference type="ARBA" id="ARBA00011245"/>
    </source>
</evidence>
<keyword evidence="10" id="KW-1185">Reference proteome</keyword>
<sequence>SGCGEHQHVNNGNLSGTRKALIPATAQKDAHPQITPSLSESPTPGPAQVMSKLVPNGDVEVGVAAAPVGDLGERALGGASWWDNQGSPGGRQVYGARNWKSESLKELKLWSQMRWSSRVGAGRQEDRHRLGEHAPLPRELPGRQQISHETDQEQADKQSVTPPQPTLSAILTKRLNPSEDLRSSRAAMFWQKSLALVLDSTSKAWGKGCGTPKMGPNPKDGSGPQHPQGTLTSQGGRKPIPVPAATHFAHCPLCPLQPLLYLRAFWSRCRQSMASGQGLRDCRKRCTCGRRMLLGGKSPVHSQSSSQPRSSLYLQEELQEPDNVLPLVGGHGDQGLETERQGAEVRRPWISTPGPWINMEGDHQVTDVLSIAGGEGVLIPLDGGQRKAGGYQFRSPAGPTRRTGPCRGQSCPARVRCSTAQVRAAQRERDTALPEGDQGQPSQRWPSQKEAGPARVIRKPLLQNPSPLTFLWAAMASWAHFSSVLRGVISRSTIIIITTLTTTYTITASTIIPHFHHLHPHSSIIITNRTVSVMKTIITIKNKETTSILSSGDKRIHGQPGKVIEMEAKRRTGKLNFVTCMRQTLEKHYGDKPVGMGGTFVIQKRKVKTHIMPTELSSCPLNSDEDVNKLLHFYEMKPPLVCLLVFVSRDPGFDLRLEHTCFSHHGKGGHYYYDTTPDIVE</sequence>
<dbReference type="GO" id="GO:0005634">
    <property type="term" value="C:nucleus"/>
    <property type="evidence" value="ECO:0007669"/>
    <property type="project" value="UniProtKB-SubCell"/>
</dbReference>
<evidence type="ECO:0000256" key="6">
    <source>
        <dbReference type="ARBA" id="ARBA00023242"/>
    </source>
</evidence>
<name>A0A643BKJ3_BALPH</name>
<dbReference type="GO" id="GO:0016788">
    <property type="term" value="F:hydrolase activity, acting on ester bonds"/>
    <property type="evidence" value="ECO:0007669"/>
    <property type="project" value="TreeGrafter"/>
</dbReference>
<evidence type="ECO:0000256" key="5">
    <source>
        <dbReference type="ARBA" id="ARBA00022833"/>
    </source>
</evidence>
<evidence type="ECO:0000256" key="7">
    <source>
        <dbReference type="SAM" id="MobiDB-lite"/>
    </source>
</evidence>
<dbReference type="PANTHER" id="PTHR13204:SF1">
    <property type="entry name" value="ESTER HYDROLASE C11ORF54"/>
    <property type="match status" value="1"/>
</dbReference>
<proteinExistence type="predicted"/>
<keyword evidence="3" id="KW-0479">Metal-binding</keyword>
<feature type="compositionally biased region" description="Basic and acidic residues" evidence="7">
    <location>
        <begin position="123"/>
        <end position="136"/>
    </location>
</feature>
<feature type="region of interest" description="Disordered" evidence="7">
    <location>
        <begin position="1"/>
        <end position="52"/>
    </location>
</feature>
<evidence type="ECO:0000313" key="9">
    <source>
        <dbReference type="EMBL" id="KAB0388552.1"/>
    </source>
</evidence>
<organism evidence="9 10">
    <name type="scientific">Balaenoptera physalus</name>
    <name type="common">Fin whale</name>
    <name type="synonym">Balaena physalus</name>
    <dbReference type="NCBI Taxonomy" id="9770"/>
    <lineage>
        <taxon>Eukaryota</taxon>
        <taxon>Metazoa</taxon>
        <taxon>Chordata</taxon>
        <taxon>Craniata</taxon>
        <taxon>Vertebrata</taxon>
        <taxon>Euteleostomi</taxon>
        <taxon>Mammalia</taxon>
        <taxon>Eutheria</taxon>
        <taxon>Laurasiatheria</taxon>
        <taxon>Artiodactyla</taxon>
        <taxon>Whippomorpha</taxon>
        <taxon>Cetacea</taxon>
        <taxon>Mysticeti</taxon>
        <taxon>Balaenopteridae</taxon>
        <taxon>Balaenoptera</taxon>
    </lineage>
</organism>
<feature type="region of interest" description="Disordered" evidence="7">
    <location>
        <begin position="423"/>
        <end position="453"/>
    </location>
</feature>
<feature type="compositionally biased region" description="Basic and acidic residues" evidence="7">
    <location>
        <begin position="146"/>
        <end position="156"/>
    </location>
</feature>
<comment type="subunit">
    <text evidence="2">Monomer.</text>
</comment>
<evidence type="ECO:0000256" key="1">
    <source>
        <dbReference type="ARBA" id="ARBA00004123"/>
    </source>
</evidence>
<dbReference type="EMBL" id="SGJD01018522">
    <property type="protein sequence ID" value="KAB0388552.1"/>
    <property type="molecule type" value="Genomic_DNA"/>
</dbReference>
<feature type="non-terminal residue" evidence="9">
    <location>
        <position position="1"/>
    </location>
</feature>
<comment type="subcellular location">
    <subcellularLocation>
        <location evidence="1">Nucleus</location>
    </subcellularLocation>
</comment>
<dbReference type="Proteomes" id="UP000437017">
    <property type="component" value="Unassembled WGS sequence"/>
</dbReference>
<feature type="region of interest" description="Disordered" evidence="7">
    <location>
        <begin position="207"/>
        <end position="241"/>
    </location>
</feature>
<dbReference type="AlphaFoldDB" id="A0A643BKJ3"/>
<evidence type="ECO:0000256" key="3">
    <source>
        <dbReference type="ARBA" id="ARBA00022723"/>
    </source>
</evidence>
<keyword evidence="5" id="KW-0862">Zinc</keyword>
<evidence type="ECO:0000259" key="8">
    <source>
        <dbReference type="SMART" id="SM01168"/>
    </source>
</evidence>
<protein>
    <recommendedName>
        <fullName evidence="8">DUF1907 domain-containing protein</fullName>
    </recommendedName>
</protein>
<accession>A0A643BKJ3</accession>
<dbReference type="InterPro" id="IPR015021">
    <property type="entry name" value="C11orf54_DUF1907"/>
</dbReference>
<feature type="compositionally biased region" description="Polar residues" evidence="7">
    <location>
        <begin position="157"/>
        <end position="169"/>
    </location>
</feature>
<comment type="caution">
    <text evidence="9">The sequence shown here is derived from an EMBL/GenBank/DDBJ whole genome shotgun (WGS) entry which is preliminary data.</text>
</comment>
<dbReference type="SMART" id="SM01168">
    <property type="entry name" value="DUF1907"/>
    <property type="match status" value="1"/>
</dbReference>
<gene>
    <name evidence="9" type="ORF">E2I00_014304</name>
</gene>
<evidence type="ECO:0000313" key="10">
    <source>
        <dbReference type="Proteomes" id="UP000437017"/>
    </source>
</evidence>
<dbReference type="GO" id="GO:0008270">
    <property type="term" value="F:zinc ion binding"/>
    <property type="evidence" value="ECO:0007669"/>
    <property type="project" value="TreeGrafter"/>
</dbReference>
<dbReference type="PANTHER" id="PTHR13204">
    <property type="entry name" value="PTD012 PROTEIN"/>
    <property type="match status" value="1"/>
</dbReference>
<keyword evidence="6" id="KW-0539">Nucleus</keyword>